<evidence type="ECO:0000313" key="1">
    <source>
        <dbReference type="EMBL" id="RRT53255.1"/>
    </source>
</evidence>
<accession>A0A426YNF9</accession>
<dbReference type="Proteomes" id="UP000287651">
    <property type="component" value="Unassembled WGS sequence"/>
</dbReference>
<sequence>MSLDLLLVNSLAPSWPAPDILGELPMHSNQHRRYHHRQSIEKLGDDGTTITWVVPSSLDWYHHRMGDTTITHRRYYHRVAQE</sequence>
<proteinExistence type="predicted"/>
<dbReference type="EMBL" id="AMZH03011233">
    <property type="protein sequence ID" value="RRT53255.1"/>
    <property type="molecule type" value="Genomic_DNA"/>
</dbReference>
<evidence type="ECO:0000313" key="2">
    <source>
        <dbReference type="Proteomes" id="UP000287651"/>
    </source>
</evidence>
<name>A0A426YNF9_ENSVE</name>
<reference evidence="1 2" key="1">
    <citation type="journal article" date="2014" name="Agronomy (Basel)">
        <title>A Draft Genome Sequence for Ensete ventricosum, the Drought-Tolerant Tree Against Hunger.</title>
        <authorList>
            <person name="Harrison J."/>
            <person name="Moore K.A."/>
            <person name="Paszkiewicz K."/>
            <person name="Jones T."/>
            <person name="Grant M."/>
            <person name="Ambacheew D."/>
            <person name="Muzemil S."/>
            <person name="Studholme D.J."/>
        </authorList>
    </citation>
    <scope>NUCLEOTIDE SEQUENCE [LARGE SCALE GENOMIC DNA]</scope>
</reference>
<dbReference type="AlphaFoldDB" id="A0A426YNF9"/>
<comment type="caution">
    <text evidence="1">The sequence shown here is derived from an EMBL/GenBank/DDBJ whole genome shotgun (WGS) entry which is preliminary data.</text>
</comment>
<organism evidence="1 2">
    <name type="scientific">Ensete ventricosum</name>
    <name type="common">Abyssinian banana</name>
    <name type="synonym">Musa ensete</name>
    <dbReference type="NCBI Taxonomy" id="4639"/>
    <lineage>
        <taxon>Eukaryota</taxon>
        <taxon>Viridiplantae</taxon>
        <taxon>Streptophyta</taxon>
        <taxon>Embryophyta</taxon>
        <taxon>Tracheophyta</taxon>
        <taxon>Spermatophyta</taxon>
        <taxon>Magnoliopsida</taxon>
        <taxon>Liliopsida</taxon>
        <taxon>Zingiberales</taxon>
        <taxon>Musaceae</taxon>
        <taxon>Ensete</taxon>
    </lineage>
</organism>
<gene>
    <name evidence="1" type="ORF">B296_00015013</name>
</gene>
<protein>
    <submittedName>
        <fullName evidence="1">Uncharacterized protein</fullName>
    </submittedName>
</protein>